<evidence type="ECO:0000313" key="1">
    <source>
        <dbReference type="EMBL" id="EFA29065.1"/>
    </source>
</evidence>
<sequence>MAVYFVDVGLGLSSRPSINLGHNHSFLRAIHARQFS</sequence>
<proteinExistence type="predicted"/>
<reference evidence="1" key="1">
    <citation type="journal article" date="2010" name="Genomics">
        <title>Tracing phylogenomic events leading to diversity of Haemophilus influenzae and the emergence of Brazilian Purpuric Fever (BPF)-associated clones.</title>
        <authorList>
            <person name="Papazisi L."/>
            <person name="Ratnayake S."/>
            <person name="Remortel B.G."/>
            <person name="Bock G.R."/>
            <person name="Liang W."/>
            <person name="Saeed A.I."/>
            <person name="Liu J."/>
            <person name="Fleischmann R.D."/>
            <person name="Kilian M."/>
            <person name="Peterson S.N."/>
        </authorList>
    </citation>
    <scope>NUCLEOTIDE SEQUENCE [LARGE SCALE GENOMIC DNA]</scope>
    <source>
        <strain evidence="1">HK1212</strain>
    </source>
</reference>
<gene>
    <name evidence="1" type="ORF">HAINFHK1212_1563</name>
</gene>
<comment type="caution">
    <text evidence="1">The sequence shown here is derived from an EMBL/GenBank/DDBJ whole genome shotgun (WGS) entry which is preliminary data.</text>
</comment>
<name>A0A7G2K0W4_HAEIF</name>
<dbReference type="AlphaFoldDB" id="A0A7G2K0W4"/>
<dbReference type="EMBL" id="ABFC01000357">
    <property type="protein sequence ID" value="EFA29065.1"/>
    <property type="molecule type" value="Genomic_DNA"/>
</dbReference>
<protein>
    <submittedName>
        <fullName evidence="1">Uncharacterized protein</fullName>
    </submittedName>
</protein>
<accession>A0A7G2K0W4</accession>
<organism evidence="1">
    <name type="scientific">Haemophilus influenzae HK1212</name>
    <dbReference type="NCBI Taxonomy" id="456482"/>
    <lineage>
        <taxon>Bacteria</taxon>
        <taxon>Pseudomonadati</taxon>
        <taxon>Pseudomonadota</taxon>
        <taxon>Gammaproteobacteria</taxon>
        <taxon>Pasteurellales</taxon>
        <taxon>Pasteurellaceae</taxon>
        <taxon>Haemophilus</taxon>
    </lineage>
</organism>